<dbReference type="AlphaFoldDB" id="A0A0R2HZN3"/>
<dbReference type="SMART" id="SM00986">
    <property type="entry name" value="UDG"/>
    <property type="match status" value="1"/>
</dbReference>
<keyword evidence="3" id="KW-0227">DNA damage</keyword>
<dbReference type="OrthoDB" id="5290748at2"/>
<dbReference type="RefSeq" id="WP_057741559.1">
    <property type="nucleotide sequence ID" value="NZ_JQBW01000010.1"/>
</dbReference>
<keyword evidence="1" id="KW-0004">4Fe-4S</keyword>
<proteinExistence type="predicted"/>
<evidence type="ECO:0000256" key="4">
    <source>
        <dbReference type="ARBA" id="ARBA00022801"/>
    </source>
</evidence>
<evidence type="ECO:0000256" key="3">
    <source>
        <dbReference type="ARBA" id="ARBA00022763"/>
    </source>
</evidence>
<gene>
    <name evidence="9" type="ORF">IV45_GL000764</name>
</gene>
<name>A0A0R2HZN3_9LACO</name>
<evidence type="ECO:0000259" key="8">
    <source>
        <dbReference type="SMART" id="SM00986"/>
    </source>
</evidence>
<dbReference type="EMBL" id="JQBW01000010">
    <property type="protein sequence ID" value="KRN58319.1"/>
    <property type="molecule type" value="Genomic_DNA"/>
</dbReference>
<evidence type="ECO:0000313" key="9">
    <source>
        <dbReference type="EMBL" id="KRN58319.1"/>
    </source>
</evidence>
<dbReference type="PANTHER" id="PTHR33693:SF1">
    <property type="entry name" value="TYPE-4 URACIL-DNA GLYCOSYLASE"/>
    <property type="match status" value="1"/>
</dbReference>
<dbReference type="InterPro" id="IPR051536">
    <property type="entry name" value="UDG_Type-4/5"/>
</dbReference>
<dbReference type="Pfam" id="PF03167">
    <property type="entry name" value="UDG"/>
    <property type="match status" value="1"/>
</dbReference>
<dbReference type="SUPFAM" id="SSF52141">
    <property type="entry name" value="Uracil-DNA glycosylase-like"/>
    <property type="match status" value="1"/>
</dbReference>
<evidence type="ECO:0000256" key="7">
    <source>
        <dbReference type="ARBA" id="ARBA00023204"/>
    </source>
</evidence>
<keyword evidence="5" id="KW-0408">Iron</keyword>
<evidence type="ECO:0000256" key="5">
    <source>
        <dbReference type="ARBA" id="ARBA00023004"/>
    </source>
</evidence>
<protein>
    <submittedName>
        <fullName evidence="9">Uracil-DNA glycosylase superfamily protein</fullName>
    </submittedName>
</protein>
<evidence type="ECO:0000256" key="1">
    <source>
        <dbReference type="ARBA" id="ARBA00022485"/>
    </source>
</evidence>
<keyword evidence="6" id="KW-0411">Iron-sulfur</keyword>
<dbReference type="InterPro" id="IPR036895">
    <property type="entry name" value="Uracil-DNA_glycosylase-like_sf"/>
</dbReference>
<keyword evidence="2" id="KW-0479">Metal-binding</keyword>
<dbReference type="CDD" id="cd10030">
    <property type="entry name" value="UDG-F4_TTUDGA_SPO1dp_like"/>
    <property type="match status" value="1"/>
</dbReference>
<dbReference type="PANTHER" id="PTHR33693">
    <property type="entry name" value="TYPE-5 URACIL-DNA GLYCOSYLASE"/>
    <property type="match status" value="1"/>
</dbReference>
<accession>A0A0R2HZN3</accession>
<dbReference type="GO" id="GO:0046872">
    <property type="term" value="F:metal ion binding"/>
    <property type="evidence" value="ECO:0007669"/>
    <property type="project" value="UniProtKB-KW"/>
</dbReference>
<dbReference type="SMART" id="SM00987">
    <property type="entry name" value="UreE_C"/>
    <property type="match status" value="1"/>
</dbReference>
<keyword evidence="10" id="KW-1185">Reference proteome</keyword>
<evidence type="ECO:0000313" key="10">
    <source>
        <dbReference type="Proteomes" id="UP000050934"/>
    </source>
</evidence>
<comment type="caution">
    <text evidence="9">The sequence shown here is derived from an EMBL/GenBank/DDBJ whole genome shotgun (WGS) entry which is preliminary data.</text>
</comment>
<reference evidence="9 10" key="1">
    <citation type="journal article" date="2015" name="Genome Announc.">
        <title>Expanding the biotechnology potential of lactobacilli through comparative genomics of 213 strains and associated genera.</title>
        <authorList>
            <person name="Sun Z."/>
            <person name="Harris H.M."/>
            <person name="McCann A."/>
            <person name="Guo C."/>
            <person name="Argimon S."/>
            <person name="Zhang W."/>
            <person name="Yang X."/>
            <person name="Jeffery I.B."/>
            <person name="Cooney J.C."/>
            <person name="Kagawa T.F."/>
            <person name="Liu W."/>
            <person name="Song Y."/>
            <person name="Salvetti E."/>
            <person name="Wrobel A."/>
            <person name="Rasinkangas P."/>
            <person name="Parkhill J."/>
            <person name="Rea M.C."/>
            <person name="O'Sullivan O."/>
            <person name="Ritari J."/>
            <person name="Douillard F.P."/>
            <person name="Paul Ross R."/>
            <person name="Yang R."/>
            <person name="Briner A.E."/>
            <person name="Felis G.E."/>
            <person name="de Vos W.M."/>
            <person name="Barrangou R."/>
            <person name="Klaenhammer T.R."/>
            <person name="Caufield P.W."/>
            <person name="Cui Y."/>
            <person name="Zhang H."/>
            <person name="O'Toole P.W."/>
        </authorList>
    </citation>
    <scope>NUCLEOTIDE SEQUENCE [LARGE SCALE GENOMIC DNA]</scope>
    <source>
        <strain evidence="9 10">DSM 17896</strain>
    </source>
</reference>
<dbReference type="GO" id="GO:0097506">
    <property type="term" value="F:deaminated base DNA N-glycosylase activity"/>
    <property type="evidence" value="ECO:0007669"/>
    <property type="project" value="UniProtKB-ARBA"/>
</dbReference>
<dbReference type="Proteomes" id="UP000050934">
    <property type="component" value="Unassembled WGS sequence"/>
</dbReference>
<dbReference type="Gene3D" id="3.40.470.10">
    <property type="entry name" value="Uracil-DNA glycosylase-like domain"/>
    <property type="match status" value="1"/>
</dbReference>
<keyword evidence="7" id="KW-0234">DNA repair</keyword>
<evidence type="ECO:0000256" key="2">
    <source>
        <dbReference type="ARBA" id="ARBA00022723"/>
    </source>
</evidence>
<dbReference type="STRING" id="396268.IV45_GL000764"/>
<dbReference type="GO" id="GO:0006281">
    <property type="term" value="P:DNA repair"/>
    <property type="evidence" value="ECO:0007669"/>
    <property type="project" value="UniProtKB-KW"/>
</dbReference>
<keyword evidence="4" id="KW-0378">Hydrolase</keyword>
<feature type="domain" description="Uracil-DNA glycosylase-like" evidence="8">
    <location>
        <begin position="27"/>
        <end position="204"/>
    </location>
</feature>
<dbReference type="PATRIC" id="fig|396268.3.peg.774"/>
<organism evidence="9 10">
    <name type="scientific">Limosilactobacillus secaliphilus</name>
    <dbReference type="NCBI Taxonomy" id="396268"/>
    <lineage>
        <taxon>Bacteria</taxon>
        <taxon>Bacillati</taxon>
        <taxon>Bacillota</taxon>
        <taxon>Bacilli</taxon>
        <taxon>Lactobacillales</taxon>
        <taxon>Lactobacillaceae</taxon>
        <taxon>Limosilactobacillus</taxon>
    </lineage>
</organism>
<evidence type="ECO:0000256" key="6">
    <source>
        <dbReference type="ARBA" id="ARBA00023014"/>
    </source>
</evidence>
<dbReference type="GO" id="GO:0051539">
    <property type="term" value="F:4 iron, 4 sulfur cluster binding"/>
    <property type="evidence" value="ECO:0007669"/>
    <property type="project" value="UniProtKB-KW"/>
</dbReference>
<sequence>MIIEYPEKLLTQVKRATKDNRLTGFVPGMGSRHPRLVLIGEAPGREEIKQGRPFVGSSGKELTKMVELAGLTRDELYITSVVRSRPYSIKHVKNARGEVVEKHPNRTPTKREVKAFGHLFDWEISQLDATVLVPLGNTSLQRLIGGQAKIGDLHAQVLHQQILHLNAQDQYELAGPTYWIIPMYHPAAYLYARRLEDTVKHDWRQLGQWLQEQENTNRR</sequence>
<dbReference type="InterPro" id="IPR005122">
    <property type="entry name" value="Uracil-DNA_glycosylase-like"/>
</dbReference>